<keyword evidence="3" id="KW-1133">Transmembrane helix</keyword>
<keyword evidence="5" id="KW-1185">Reference proteome</keyword>
<dbReference type="InterPro" id="IPR052346">
    <property type="entry name" value="O-mannosyl-transferase_TMTC"/>
</dbReference>
<evidence type="ECO:0000256" key="3">
    <source>
        <dbReference type="SAM" id="Phobius"/>
    </source>
</evidence>
<feature type="transmembrane region" description="Helical" evidence="3">
    <location>
        <begin position="326"/>
        <end position="345"/>
    </location>
</feature>
<evidence type="ECO:0000256" key="1">
    <source>
        <dbReference type="ARBA" id="ARBA00022737"/>
    </source>
</evidence>
<feature type="transmembrane region" description="Helical" evidence="3">
    <location>
        <begin position="383"/>
        <end position="404"/>
    </location>
</feature>
<sequence>MKVAKNIYLLPLVLAIVAMIALFPTFANDFQNSWDDQWQLLQNPFIVDHSYQSILYHFSNFYHGQYSPVNTLAYIAVYKLFGFDPFAFHAMCLWFHVLNVLLVYFALQYLVRELLPDFSIQRVRVFCFLTTFIFAIHPLQVESVAWISASKVVLYSFFILIALLSYIKYIKTGSWYWLLLTGFAYILAFGSKEQAIILPLLLFVIDYGFGRLKGIKINKGFFLKRTILEKIPFFIMAILFWCFSLVNNLGAIGGGNSYPFYQRLLMSMQSMTEYIFRFIAPVKLYYFYFFPIQKGESLPWYYLGYAVLVLIIAYFIWEHYKRQNNLIVFGFLFFVVNLFLVLHIIPMPRKMFTADRYMYLSIVGLAAILVWYIDYLISKYPQYRKFVITSTAIYLMVLGSHTYIRTKDWQNSEKIKSNVRELIEIRKAEGKGIINNPLEDE</sequence>
<feature type="transmembrane region" description="Helical" evidence="3">
    <location>
        <begin position="86"/>
        <end position="111"/>
    </location>
</feature>
<feature type="transmembrane region" description="Helical" evidence="3">
    <location>
        <begin position="123"/>
        <end position="139"/>
    </location>
</feature>
<reference evidence="4 5" key="1">
    <citation type="submission" date="2019-03" db="EMBL/GenBank/DDBJ databases">
        <title>Genomic Encyclopedia of Type Strains, Phase IV (KMG-IV): sequencing the most valuable type-strain genomes for metagenomic binning, comparative biology and taxonomic classification.</title>
        <authorList>
            <person name="Goeker M."/>
        </authorList>
    </citation>
    <scope>NUCLEOTIDE SEQUENCE [LARGE SCALE GENOMIC DNA]</scope>
    <source>
        <strain evidence="4 5">DSM 21100</strain>
    </source>
</reference>
<feature type="transmembrane region" description="Helical" evidence="3">
    <location>
        <begin position="174"/>
        <end position="190"/>
    </location>
</feature>
<feature type="transmembrane region" description="Helical" evidence="3">
    <location>
        <begin position="7"/>
        <end position="27"/>
    </location>
</feature>
<feature type="transmembrane region" description="Helical" evidence="3">
    <location>
        <begin position="196"/>
        <end position="212"/>
    </location>
</feature>
<feature type="transmembrane region" description="Helical" evidence="3">
    <location>
        <begin position="233"/>
        <end position="254"/>
    </location>
</feature>
<evidence type="ECO:0008006" key="6">
    <source>
        <dbReference type="Google" id="ProtNLM"/>
    </source>
</evidence>
<dbReference type="Proteomes" id="UP000295807">
    <property type="component" value="Unassembled WGS sequence"/>
</dbReference>
<dbReference type="PANTHER" id="PTHR44227:SF3">
    <property type="entry name" value="PROTEIN O-MANNOSYL-TRANSFERASE TMTC4"/>
    <property type="match status" value="1"/>
</dbReference>
<keyword evidence="2" id="KW-0802">TPR repeat</keyword>
<dbReference type="OrthoDB" id="1100887at2"/>
<feature type="transmembrane region" description="Helical" evidence="3">
    <location>
        <begin position="274"/>
        <end position="290"/>
    </location>
</feature>
<feature type="transmembrane region" description="Helical" evidence="3">
    <location>
        <begin position="357"/>
        <end position="377"/>
    </location>
</feature>
<evidence type="ECO:0000313" key="5">
    <source>
        <dbReference type="Proteomes" id="UP000295807"/>
    </source>
</evidence>
<keyword evidence="1" id="KW-0677">Repeat</keyword>
<comment type="caution">
    <text evidence="4">The sequence shown here is derived from an EMBL/GenBank/DDBJ whole genome shotgun (WGS) entry which is preliminary data.</text>
</comment>
<evidence type="ECO:0000256" key="2">
    <source>
        <dbReference type="ARBA" id="ARBA00022803"/>
    </source>
</evidence>
<feature type="transmembrane region" description="Helical" evidence="3">
    <location>
        <begin position="302"/>
        <end position="320"/>
    </location>
</feature>
<organism evidence="4 5">
    <name type="scientific">Anseongella ginsenosidimutans</name>
    <dbReference type="NCBI Taxonomy" id="496056"/>
    <lineage>
        <taxon>Bacteria</taxon>
        <taxon>Pseudomonadati</taxon>
        <taxon>Bacteroidota</taxon>
        <taxon>Sphingobacteriia</taxon>
        <taxon>Sphingobacteriales</taxon>
        <taxon>Sphingobacteriaceae</taxon>
        <taxon>Anseongella</taxon>
    </lineage>
</organism>
<dbReference type="EMBL" id="SMAD01000023">
    <property type="protein sequence ID" value="TCS84251.1"/>
    <property type="molecule type" value="Genomic_DNA"/>
</dbReference>
<accession>A0A4R3KKA1</accession>
<proteinExistence type="predicted"/>
<keyword evidence="3" id="KW-0472">Membrane</keyword>
<protein>
    <recommendedName>
        <fullName evidence="6">Dolichyl-phosphate-mannose-protein mannosyltransferase</fullName>
    </recommendedName>
</protein>
<evidence type="ECO:0000313" key="4">
    <source>
        <dbReference type="EMBL" id="TCS84251.1"/>
    </source>
</evidence>
<keyword evidence="3" id="KW-0812">Transmembrane</keyword>
<dbReference type="PANTHER" id="PTHR44227">
    <property type="match status" value="1"/>
</dbReference>
<name>A0A4R3KKA1_9SPHI</name>
<dbReference type="RefSeq" id="WP_132130752.1">
    <property type="nucleotide sequence ID" value="NZ_CP042432.1"/>
</dbReference>
<dbReference type="AlphaFoldDB" id="A0A4R3KKA1"/>
<gene>
    <name evidence="4" type="ORF">EDD80_1237</name>
</gene>
<feature type="transmembrane region" description="Helical" evidence="3">
    <location>
        <begin position="145"/>
        <end position="167"/>
    </location>
</feature>